<sequence>MPTSFLGTGWSFPPSFDNISGETAMLSDHADVESSLAVLLSTRPGERVMLPSYGCALDELVFESLTTTFKAYIKDLVKTAILFHEPRIRLNGISLDDSGESEGRILIIVDYTVKRTNSRANYVFPFYKNEGSEVR</sequence>
<evidence type="ECO:0000313" key="2">
    <source>
        <dbReference type="EMBL" id="TCS86239.1"/>
    </source>
</evidence>
<dbReference type="OrthoDB" id="9802846at2"/>
<accession>A0A4R3KPA1</accession>
<dbReference type="AlphaFoldDB" id="A0A4R3KPA1"/>
<dbReference type="InterPro" id="IPR007048">
    <property type="entry name" value="IraD/Gp25-like"/>
</dbReference>
<name>A0A4R3KPA1_9SPHI</name>
<feature type="domain" description="IraD/Gp25-like" evidence="1">
    <location>
        <begin position="28"/>
        <end position="117"/>
    </location>
</feature>
<dbReference type="Gene3D" id="3.10.450.40">
    <property type="match status" value="1"/>
</dbReference>
<evidence type="ECO:0000313" key="3">
    <source>
        <dbReference type="Proteomes" id="UP000295807"/>
    </source>
</evidence>
<dbReference type="EMBL" id="SMAD01000008">
    <property type="protein sequence ID" value="TCS86239.1"/>
    <property type="molecule type" value="Genomic_DNA"/>
</dbReference>
<dbReference type="Pfam" id="PF04965">
    <property type="entry name" value="GPW_gp25"/>
    <property type="match status" value="1"/>
</dbReference>
<dbReference type="SUPFAM" id="SSF160719">
    <property type="entry name" value="gpW/gp25-like"/>
    <property type="match status" value="1"/>
</dbReference>
<reference evidence="2 3" key="1">
    <citation type="submission" date="2019-03" db="EMBL/GenBank/DDBJ databases">
        <title>Genomic Encyclopedia of Type Strains, Phase IV (KMG-IV): sequencing the most valuable type-strain genomes for metagenomic binning, comparative biology and taxonomic classification.</title>
        <authorList>
            <person name="Goeker M."/>
        </authorList>
    </citation>
    <scope>NUCLEOTIDE SEQUENCE [LARGE SCALE GENOMIC DNA]</scope>
    <source>
        <strain evidence="2 3">DSM 21100</strain>
    </source>
</reference>
<organism evidence="2 3">
    <name type="scientific">Anseongella ginsenosidimutans</name>
    <dbReference type="NCBI Taxonomy" id="496056"/>
    <lineage>
        <taxon>Bacteria</taxon>
        <taxon>Pseudomonadati</taxon>
        <taxon>Bacteroidota</taxon>
        <taxon>Sphingobacteriia</taxon>
        <taxon>Sphingobacteriales</taxon>
        <taxon>Sphingobacteriaceae</taxon>
        <taxon>Anseongella</taxon>
    </lineage>
</organism>
<proteinExistence type="predicted"/>
<evidence type="ECO:0000259" key="1">
    <source>
        <dbReference type="Pfam" id="PF04965"/>
    </source>
</evidence>
<dbReference type="Proteomes" id="UP000295807">
    <property type="component" value="Unassembled WGS sequence"/>
</dbReference>
<comment type="caution">
    <text evidence="2">The sequence shown here is derived from an EMBL/GenBank/DDBJ whole genome shotgun (WGS) entry which is preliminary data.</text>
</comment>
<protein>
    <recommendedName>
        <fullName evidence="1">IraD/Gp25-like domain-containing protein</fullName>
    </recommendedName>
</protein>
<keyword evidence="3" id="KW-1185">Reference proteome</keyword>
<dbReference type="RefSeq" id="WP_132129644.1">
    <property type="nucleotide sequence ID" value="NZ_CP042432.1"/>
</dbReference>
<gene>
    <name evidence="2" type="ORF">EDD80_10830</name>
</gene>